<keyword evidence="3" id="KW-1185">Reference proteome</keyword>
<dbReference type="RefSeq" id="XP_025495440.1">
    <property type="nucleotide sequence ID" value="XM_025630953.1"/>
</dbReference>
<name>A0A319CL14_9EURO</name>
<sequence length="108" mass="12336">TESTAPGSLKVDRKAAWKSKFSDEQLERERHVDRISQRRTRRKSKQDAAQLQEKMNLLSSGDHQGLLERTLMENDGLKSKLNLLQARLGQIHRISTQCLEVGDMPNPV</sequence>
<feature type="region of interest" description="Disordered" evidence="1">
    <location>
        <begin position="27"/>
        <end position="50"/>
    </location>
</feature>
<dbReference type="GeneID" id="37133694"/>
<organism evidence="2 3">
    <name type="scientific">Aspergillus uvarum CBS 121591</name>
    <dbReference type="NCBI Taxonomy" id="1448315"/>
    <lineage>
        <taxon>Eukaryota</taxon>
        <taxon>Fungi</taxon>
        <taxon>Dikarya</taxon>
        <taxon>Ascomycota</taxon>
        <taxon>Pezizomycotina</taxon>
        <taxon>Eurotiomycetes</taxon>
        <taxon>Eurotiomycetidae</taxon>
        <taxon>Eurotiales</taxon>
        <taxon>Aspergillaceae</taxon>
        <taxon>Aspergillus</taxon>
        <taxon>Aspergillus subgen. Circumdati</taxon>
    </lineage>
</organism>
<dbReference type="OrthoDB" id="4511102at2759"/>
<protein>
    <recommendedName>
        <fullName evidence="4">BZIP domain-containing protein</fullName>
    </recommendedName>
</protein>
<reference evidence="2 3" key="1">
    <citation type="submission" date="2016-12" db="EMBL/GenBank/DDBJ databases">
        <title>The genomes of Aspergillus section Nigri reveals drivers in fungal speciation.</title>
        <authorList>
            <consortium name="DOE Joint Genome Institute"/>
            <person name="Vesth T.C."/>
            <person name="Nybo J."/>
            <person name="Theobald S."/>
            <person name="Brandl J."/>
            <person name="Frisvad J.C."/>
            <person name="Nielsen K.F."/>
            <person name="Lyhne E.K."/>
            <person name="Kogle M.E."/>
            <person name="Kuo A."/>
            <person name="Riley R."/>
            <person name="Clum A."/>
            <person name="Nolan M."/>
            <person name="Lipzen A."/>
            <person name="Salamov A."/>
            <person name="Henrissat B."/>
            <person name="Wiebenga A."/>
            <person name="De Vries R.P."/>
            <person name="Grigoriev I.V."/>
            <person name="Mortensen U.H."/>
            <person name="Andersen M.R."/>
            <person name="Baker S.E."/>
        </authorList>
    </citation>
    <scope>NUCLEOTIDE SEQUENCE [LARGE SCALE GENOMIC DNA]</scope>
    <source>
        <strain evidence="2 3">CBS 121591</strain>
    </source>
</reference>
<evidence type="ECO:0008006" key="4">
    <source>
        <dbReference type="Google" id="ProtNLM"/>
    </source>
</evidence>
<evidence type="ECO:0000313" key="3">
    <source>
        <dbReference type="Proteomes" id="UP000248340"/>
    </source>
</evidence>
<evidence type="ECO:0000313" key="2">
    <source>
        <dbReference type="EMBL" id="PYH85240.1"/>
    </source>
</evidence>
<accession>A0A319CL14</accession>
<feature type="compositionally biased region" description="Basic and acidic residues" evidence="1">
    <location>
        <begin position="27"/>
        <end position="36"/>
    </location>
</feature>
<feature type="non-terminal residue" evidence="2">
    <location>
        <position position="1"/>
    </location>
</feature>
<dbReference type="STRING" id="1448315.A0A319CL14"/>
<gene>
    <name evidence="2" type="ORF">BO82DRAFT_266429</name>
</gene>
<dbReference type="Proteomes" id="UP000248340">
    <property type="component" value="Unassembled WGS sequence"/>
</dbReference>
<dbReference type="VEuPathDB" id="FungiDB:BO82DRAFT_266429"/>
<evidence type="ECO:0000256" key="1">
    <source>
        <dbReference type="SAM" id="MobiDB-lite"/>
    </source>
</evidence>
<proteinExistence type="predicted"/>
<feature type="non-terminal residue" evidence="2">
    <location>
        <position position="108"/>
    </location>
</feature>
<dbReference type="EMBL" id="KZ821680">
    <property type="protein sequence ID" value="PYH85240.1"/>
    <property type="molecule type" value="Genomic_DNA"/>
</dbReference>
<dbReference type="AlphaFoldDB" id="A0A319CL14"/>